<keyword evidence="10" id="KW-1185">Reference proteome</keyword>
<dbReference type="InterPro" id="IPR045249">
    <property type="entry name" value="HARBI1-like"/>
</dbReference>
<dbReference type="PANTHER" id="PTHR22930">
    <property type="match status" value="1"/>
</dbReference>
<comment type="caution">
    <text evidence="9">The sequence shown here is derived from an EMBL/GenBank/DDBJ whole genome shotgun (WGS) entry which is preliminary data.</text>
</comment>
<protein>
    <recommendedName>
        <fullName evidence="8">DDE Tnp4 domain-containing protein</fullName>
    </recommendedName>
</protein>
<organism evidence="9 10">
    <name type="scientific">Cryptotermes secundus</name>
    <dbReference type="NCBI Taxonomy" id="105785"/>
    <lineage>
        <taxon>Eukaryota</taxon>
        <taxon>Metazoa</taxon>
        <taxon>Ecdysozoa</taxon>
        <taxon>Arthropoda</taxon>
        <taxon>Hexapoda</taxon>
        <taxon>Insecta</taxon>
        <taxon>Pterygota</taxon>
        <taxon>Neoptera</taxon>
        <taxon>Polyneoptera</taxon>
        <taxon>Dictyoptera</taxon>
        <taxon>Blattodea</taxon>
        <taxon>Blattoidea</taxon>
        <taxon>Termitoidae</taxon>
        <taxon>Kalotermitidae</taxon>
        <taxon>Cryptotermitinae</taxon>
        <taxon>Cryptotermes</taxon>
    </lineage>
</organism>
<comment type="similarity">
    <text evidence="3">Belongs to the HARBI1 family.</text>
</comment>
<dbReference type="Pfam" id="PF13359">
    <property type="entry name" value="DDE_Tnp_4"/>
    <property type="match status" value="1"/>
</dbReference>
<evidence type="ECO:0000259" key="8">
    <source>
        <dbReference type="Pfam" id="PF13359"/>
    </source>
</evidence>
<evidence type="ECO:0000256" key="7">
    <source>
        <dbReference type="ARBA" id="ARBA00023242"/>
    </source>
</evidence>
<keyword evidence="5" id="KW-0479">Metal-binding</keyword>
<comment type="cofactor">
    <cofactor evidence="1">
        <name>a divalent metal cation</name>
        <dbReference type="ChEBI" id="CHEBI:60240"/>
    </cofactor>
</comment>
<dbReference type="EMBL" id="NEVH01009123">
    <property type="protein sequence ID" value="PNF33550.1"/>
    <property type="molecule type" value="Genomic_DNA"/>
</dbReference>
<dbReference type="GO" id="GO:0004518">
    <property type="term" value="F:nuclease activity"/>
    <property type="evidence" value="ECO:0007669"/>
    <property type="project" value="UniProtKB-KW"/>
</dbReference>
<reference evidence="9 10" key="1">
    <citation type="submission" date="2017-12" db="EMBL/GenBank/DDBJ databases">
        <title>Hemimetabolous genomes reveal molecular basis of termite eusociality.</title>
        <authorList>
            <person name="Harrison M.C."/>
            <person name="Jongepier E."/>
            <person name="Robertson H.M."/>
            <person name="Arning N."/>
            <person name="Bitard-Feildel T."/>
            <person name="Chao H."/>
            <person name="Childers C.P."/>
            <person name="Dinh H."/>
            <person name="Doddapaneni H."/>
            <person name="Dugan S."/>
            <person name="Gowin J."/>
            <person name="Greiner C."/>
            <person name="Han Y."/>
            <person name="Hu H."/>
            <person name="Hughes D.S.T."/>
            <person name="Huylmans A.-K."/>
            <person name="Kemena C."/>
            <person name="Kremer L.P.M."/>
            <person name="Lee S.L."/>
            <person name="Lopez-Ezquerra A."/>
            <person name="Mallet L."/>
            <person name="Monroy-Kuhn J.M."/>
            <person name="Moser A."/>
            <person name="Murali S.C."/>
            <person name="Muzny D.M."/>
            <person name="Otani S."/>
            <person name="Piulachs M.-D."/>
            <person name="Poelchau M."/>
            <person name="Qu J."/>
            <person name="Schaub F."/>
            <person name="Wada-Katsumata A."/>
            <person name="Worley K.C."/>
            <person name="Xie Q."/>
            <person name="Ylla G."/>
            <person name="Poulsen M."/>
            <person name="Gibbs R.A."/>
            <person name="Schal C."/>
            <person name="Richards S."/>
            <person name="Belles X."/>
            <person name="Korb J."/>
            <person name="Bornberg-Bauer E."/>
        </authorList>
    </citation>
    <scope>NUCLEOTIDE SEQUENCE [LARGE SCALE GENOMIC DNA]</scope>
    <source>
        <tissue evidence="9">Whole body</tissue>
    </source>
</reference>
<dbReference type="GO" id="GO:0046872">
    <property type="term" value="F:metal ion binding"/>
    <property type="evidence" value="ECO:0007669"/>
    <property type="project" value="UniProtKB-KW"/>
</dbReference>
<dbReference type="PANTHER" id="PTHR22930:SF269">
    <property type="entry name" value="NUCLEASE HARBI1-LIKE PROTEIN"/>
    <property type="match status" value="1"/>
</dbReference>
<dbReference type="GO" id="GO:0016787">
    <property type="term" value="F:hydrolase activity"/>
    <property type="evidence" value="ECO:0007669"/>
    <property type="project" value="UniProtKB-KW"/>
</dbReference>
<evidence type="ECO:0000256" key="5">
    <source>
        <dbReference type="ARBA" id="ARBA00022723"/>
    </source>
</evidence>
<dbReference type="AlphaFoldDB" id="A0A2J7QY78"/>
<dbReference type="Proteomes" id="UP000235965">
    <property type="component" value="Unassembled WGS sequence"/>
</dbReference>
<dbReference type="GO" id="GO:0005634">
    <property type="term" value="C:nucleus"/>
    <property type="evidence" value="ECO:0007669"/>
    <property type="project" value="UniProtKB-SubCell"/>
</dbReference>
<gene>
    <name evidence="9" type="ORF">B7P43_G17320</name>
</gene>
<keyword evidence="6" id="KW-0378">Hydrolase</keyword>
<evidence type="ECO:0000256" key="2">
    <source>
        <dbReference type="ARBA" id="ARBA00004123"/>
    </source>
</evidence>
<evidence type="ECO:0000256" key="3">
    <source>
        <dbReference type="ARBA" id="ARBA00006958"/>
    </source>
</evidence>
<name>A0A2J7QY78_9NEOP</name>
<evidence type="ECO:0000256" key="6">
    <source>
        <dbReference type="ARBA" id="ARBA00022801"/>
    </source>
</evidence>
<keyword evidence="4" id="KW-0540">Nuclease</keyword>
<sequence length="388" mass="45018">MLEPEEAAILLILAINKKKKRKSNRTLWVHPIISSRLEEGCFYILFHKLREDERKFFNYFRMSISSFDELHNSLRFSFHQRDTNMRRCIPAVERIAVTLRYLATGCTLTELHYSYRIGISTLSSIIQDVCNKIWDYLKDSCMPQPTKENWIQIAQDFYKHANFPNCLGAIDGKHIRIIKPEQSGSLFYNYKVVLAVCDSNYCFTSVDIGGFGKSSDSSLFQDSTLWKKITQGQLEIPEDAPLPGTTGPTMPHVFVADEAFGLSKYVMRPYAAKDLTVKKKVFNYRLTRARRYIECTFGILANKWRIFHRPLNVSLAFCEDIIKACVILHNFVRVRDGFQFEDTLDYEGFCDIQQFTSTNTAKTAITLRNIFADYFTSAGELEWQYSRI</sequence>
<dbReference type="InterPro" id="IPR027806">
    <property type="entry name" value="HARBI1_dom"/>
</dbReference>
<evidence type="ECO:0000313" key="10">
    <source>
        <dbReference type="Proteomes" id="UP000235965"/>
    </source>
</evidence>
<dbReference type="InParanoid" id="A0A2J7QY78"/>
<evidence type="ECO:0000313" key="9">
    <source>
        <dbReference type="EMBL" id="PNF33550.1"/>
    </source>
</evidence>
<feature type="domain" description="DDE Tnp4" evidence="8">
    <location>
        <begin position="170"/>
        <end position="330"/>
    </location>
</feature>
<dbReference type="OrthoDB" id="8194521at2759"/>
<evidence type="ECO:0000256" key="4">
    <source>
        <dbReference type="ARBA" id="ARBA00022722"/>
    </source>
</evidence>
<proteinExistence type="inferred from homology"/>
<comment type="subcellular location">
    <subcellularLocation>
        <location evidence="2">Nucleus</location>
    </subcellularLocation>
</comment>
<evidence type="ECO:0000256" key="1">
    <source>
        <dbReference type="ARBA" id="ARBA00001968"/>
    </source>
</evidence>
<keyword evidence="7" id="KW-0539">Nucleus</keyword>
<dbReference type="STRING" id="105785.A0A2J7QY78"/>
<accession>A0A2J7QY78</accession>